<sequence>MEQTFLTPGHTQMDCGAMHNLIKRKTKCDIFTPREDVLAMAMAKEAPFPFTVTEVYYNKAKILSGDFFLSIPPGKNRRDLTVSEVYT</sequence>
<name>A0AAV4AXY0_9GAST</name>
<dbReference type="AlphaFoldDB" id="A0AAV4AXY0"/>
<comment type="caution">
    <text evidence="1">The sequence shown here is derived from an EMBL/GenBank/DDBJ whole genome shotgun (WGS) entry which is preliminary data.</text>
</comment>
<reference evidence="1 2" key="1">
    <citation type="journal article" date="2021" name="Elife">
        <title>Chloroplast acquisition without the gene transfer in kleptoplastic sea slugs, Plakobranchus ocellatus.</title>
        <authorList>
            <person name="Maeda T."/>
            <person name="Takahashi S."/>
            <person name="Yoshida T."/>
            <person name="Shimamura S."/>
            <person name="Takaki Y."/>
            <person name="Nagai Y."/>
            <person name="Toyoda A."/>
            <person name="Suzuki Y."/>
            <person name="Arimoto A."/>
            <person name="Ishii H."/>
            <person name="Satoh N."/>
            <person name="Nishiyama T."/>
            <person name="Hasebe M."/>
            <person name="Maruyama T."/>
            <person name="Minagawa J."/>
            <person name="Obokata J."/>
            <person name="Shigenobu S."/>
        </authorList>
    </citation>
    <scope>NUCLEOTIDE SEQUENCE [LARGE SCALE GENOMIC DNA]</scope>
</reference>
<accession>A0AAV4AXY0</accession>
<keyword evidence="2" id="KW-1185">Reference proteome</keyword>
<organism evidence="1 2">
    <name type="scientific">Plakobranchus ocellatus</name>
    <dbReference type="NCBI Taxonomy" id="259542"/>
    <lineage>
        <taxon>Eukaryota</taxon>
        <taxon>Metazoa</taxon>
        <taxon>Spiralia</taxon>
        <taxon>Lophotrochozoa</taxon>
        <taxon>Mollusca</taxon>
        <taxon>Gastropoda</taxon>
        <taxon>Heterobranchia</taxon>
        <taxon>Euthyneura</taxon>
        <taxon>Panpulmonata</taxon>
        <taxon>Sacoglossa</taxon>
        <taxon>Placobranchoidea</taxon>
        <taxon>Plakobranchidae</taxon>
        <taxon>Plakobranchus</taxon>
    </lineage>
</organism>
<dbReference type="EMBL" id="BLXT01004371">
    <property type="protein sequence ID" value="GFO12188.1"/>
    <property type="molecule type" value="Genomic_DNA"/>
</dbReference>
<evidence type="ECO:0000313" key="1">
    <source>
        <dbReference type="EMBL" id="GFO12188.1"/>
    </source>
</evidence>
<evidence type="ECO:0000313" key="2">
    <source>
        <dbReference type="Proteomes" id="UP000735302"/>
    </source>
</evidence>
<proteinExistence type="predicted"/>
<dbReference type="Proteomes" id="UP000735302">
    <property type="component" value="Unassembled WGS sequence"/>
</dbReference>
<gene>
    <name evidence="1" type="ORF">PoB_003869300</name>
</gene>
<protein>
    <submittedName>
        <fullName evidence="1">Uncharacterized protein</fullName>
    </submittedName>
</protein>